<reference evidence="10 11" key="1">
    <citation type="submission" date="2017-10" db="EMBL/GenBank/DDBJ databases">
        <title>Novel microbial diversity and functional potential in the marine mammal oral microbiome.</title>
        <authorList>
            <person name="Dudek N.K."/>
            <person name="Sun C.L."/>
            <person name="Burstein D."/>
            <person name="Kantor R.S."/>
            <person name="Aliaga Goltsman D.S."/>
            <person name="Bik E.M."/>
            <person name="Thomas B.C."/>
            <person name="Banfield J.F."/>
            <person name="Relman D.A."/>
        </authorList>
    </citation>
    <scope>NUCLEOTIDE SEQUENCE [LARGE SCALE GENOMIC DNA]</scope>
    <source>
        <strain evidence="10">DOLJORAL78_47_16</strain>
    </source>
</reference>
<evidence type="ECO:0000256" key="3">
    <source>
        <dbReference type="ARBA" id="ARBA00022692"/>
    </source>
</evidence>
<dbReference type="PANTHER" id="PTHR36115">
    <property type="entry name" value="PROLINE-RICH ANTIGEN HOMOLOG-RELATED"/>
    <property type="match status" value="1"/>
</dbReference>
<feature type="transmembrane region" description="Helical" evidence="7">
    <location>
        <begin position="232"/>
        <end position="250"/>
    </location>
</feature>
<feature type="transmembrane region" description="Helical" evidence="7">
    <location>
        <begin position="174"/>
        <end position="199"/>
    </location>
</feature>
<evidence type="ECO:0000259" key="8">
    <source>
        <dbReference type="Pfam" id="PF06271"/>
    </source>
</evidence>
<dbReference type="GO" id="GO:0005886">
    <property type="term" value="C:plasma membrane"/>
    <property type="evidence" value="ECO:0007669"/>
    <property type="project" value="UniProtKB-SubCell"/>
</dbReference>
<dbReference type="EMBL" id="PDSK01000039">
    <property type="protein sequence ID" value="PIE35598.1"/>
    <property type="molecule type" value="Genomic_DNA"/>
</dbReference>
<organism evidence="10 11">
    <name type="scientific">candidate division KSB3 bacterium</name>
    <dbReference type="NCBI Taxonomy" id="2044937"/>
    <lineage>
        <taxon>Bacteria</taxon>
        <taxon>candidate division KSB3</taxon>
    </lineage>
</organism>
<evidence type="ECO:0000256" key="1">
    <source>
        <dbReference type="ARBA" id="ARBA00004651"/>
    </source>
</evidence>
<dbReference type="Pfam" id="PF06271">
    <property type="entry name" value="RDD"/>
    <property type="match status" value="1"/>
</dbReference>
<sequence length="271" mass="30434">MNWYYADEGRRVGPFDEFEFKALVETGVIVQTTLVWNETLSKWTRYSDLNPPEPEPVEPYFDAPEPESDTESEPEHPTITFAQKSAKCRECGKPFNQDEMIRFQNTWVCANCKPIFVQKLKEGANLADDMQYAGFGIRFAAKLIDGLIQVMISWIIAGTAGAVLFFAFELESSLGILLNIIVQVLGLLIGVGYTTFFLGKYGATPGKMMFHLKVVTADGETVSYGRAFGRHFAEGLSALILSIGYIMVAFDKEKRALHDRICDTRVIITKR</sequence>
<dbReference type="InterPro" id="IPR051791">
    <property type="entry name" value="Pra-immunoreactive"/>
</dbReference>
<proteinExistence type="predicted"/>
<evidence type="ECO:0000256" key="6">
    <source>
        <dbReference type="SAM" id="MobiDB-lite"/>
    </source>
</evidence>
<feature type="domain" description="GYF" evidence="9">
    <location>
        <begin position="3"/>
        <end position="49"/>
    </location>
</feature>
<feature type="domain" description="RDD" evidence="8">
    <location>
        <begin position="132"/>
        <end position="262"/>
    </location>
</feature>
<dbReference type="AlphaFoldDB" id="A0A2G6KIU3"/>
<keyword evidence="3 7" id="KW-0812">Transmembrane</keyword>
<protein>
    <recommendedName>
        <fullName evidence="12">RDD family protein</fullName>
    </recommendedName>
</protein>
<evidence type="ECO:0000256" key="5">
    <source>
        <dbReference type="ARBA" id="ARBA00023136"/>
    </source>
</evidence>
<evidence type="ECO:0000256" key="2">
    <source>
        <dbReference type="ARBA" id="ARBA00022475"/>
    </source>
</evidence>
<evidence type="ECO:0008006" key="12">
    <source>
        <dbReference type="Google" id="ProtNLM"/>
    </source>
</evidence>
<accession>A0A2G6KIU3</accession>
<keyword evidence="5 7" id="KW-0472">Membrane</keyword>
<keyword evidence="4 7" id="KW-1133">Transmembrane helix</keyword>
<feature type="region of interest" description="Disordered" evidence="6">
    <location>
        <begin position="47"/>
        <end position="79"/>
    </location>
</feature>
<comment type="subcellular location">
    <subcellularLocation>
        <location evidence="1">Cell membrane</location>
        <topology evidence="1">Multi-pass membrane protein</topology>
    </subcellularLocation>
</comment>
<gene>
    <name evidence="10" type="ORF">CSA56_03710</name>
</gene>
<dbReference type="Pfam" id="PF14237">
    <property type="entry name" value="GYF_2"/>
    <property type="match status" value="1"/>
</dbReference>
<dbReference type="InterPro" id="IPR025640">
    <property type="entry name" value="GYF_2"/>
</dbReference>
<comment type="caution">
    <text evidence="10">The sequence shown here is derived from an EMBL/GenBank/DDBJ whole genome shotgun (WGS) entry which is preliminary data.</text>
</comment>
<name>A0A2G6KIU3_9BACT</name>
<dbReference type="InterPro" id="IPR010432">
    <property type="entry name" value="RDD"/>
</dbReference>
<evidence type="ECO:0000256" key="4">
    <source>
        <dbReference type="ARBA" id="ARBA00022989"/>
    </source>
</evidence>
<evidence type="ECO:0000313" key="11">
    <source>
        <dbReference type="Proteomes" id="UP000230821"/>
    </source>
</evidence>
<evidence type="ECO:0000259" key="9">
    <source>
        <dbReference type="Pfam" id="PF14237"/>
    </source>
</evidence>
<dbReference type="PANTHER" id="PTHR36115:SF4">
    <property type="entry name" value="MEMBRANE PROTEIN"/>
    <property type="match status" value="1"/>
</dbReference>
<feature type="transmembrane region" description="Helical" evidence="7">
    <location>
        <begin position="147"/>
        <end position="168"/>
    </location>
</feature>
<keyword evidence="2" id="KW-1003">Cell membrane</keyword>
<dbReference type="Proteomes" id="UP000230821">
    <property type="component" value="Unassembled WGS sequence"/>
</dbReference>
<evidence type="ECO:0000313" key="10">
    <source>
        <dbReference type="EMBL" id="PIE35598.1"/>
    </source>
</evidence>
<evidence type="ECO:0000256" key="7">
    <source>
        <dbReference type="SAM" id="Phobius"/>
    </source>
</evidence>